<gene>
    <name evidence="4" type="ORF">METZ01_LOCUS353170</name>
</gene>
<proteinExistence type="inferred from homology"/>
<keyword evidence="2" id="KW-0689">Ribosomal protein</keyword>
<keyword evidence="3" id="KW-0687">Ribonucleoprotein</keyword>
<dbReference type="GO" id="GO:1990904">
    <property type="term" value="C:ribonucleoprotein complex"/>
    <property type="evidence" value="ECO:0007669"/>
    <property type="project" value="UniProtKB-KW"/>
</dbReference>
<dbReference type="GO" id="GO:0006412">
    <property type="term" value="P:translation"/>
    <property type="evidence" value="ECO:0007669"/>
    <property type="project" value="InterPro"/>
</dbReference>
<sequence>MLKEELNQFVFEVDPKANKIQIKESVEKAFKVEVVKVRTMNVEGKKKRL</sequence>
<dbReference type="InterPro" id="IPR012677">
    <property type="entry name" value="Nucleotide-bd_a/b_plait_sf"/>
</dbReference>
<evidence type="ECO:0000256" key="2">
    <source>
        <dbReference type="ARBA" id="ARBA00022980"/>
    </source>
</evidence>
<dbReference type="EMBL" id="UINC01123679">
    <property type="protein sequence ID" value="SVD00316.1"/>
    <property type="molecule type" value="Genomic_DNA"/>
</dbReference>
<evidence type="ECO:0008006" key="5">
    <source>
        <dbReference type="Google" id="ProtNLM"/>
    </source>
</evidence>
<name>A0A382RRN7_9ZZZZ</name>
<evidence type="ECO:0000256" key="3">
    <source>
        <dbReference type="ARBA" id="ARBA00023274"/>
    </source>
</evidence>
<evidence type="ECO:0000313" key="4">
    <source>
        <dbReference type="EMBL" id="SVD00316.1"/>
    </source>
</evidence>
<dbReference type="GO" id="GO:0005840">
    <property type="term" value="C:ribosome"/>
    <property type="evidence" value="ECO:0007669"/>
    <property type="project" value="UniProtKB-KW"/>
</dbReference>
<dbReference type="Gene3D" id="3.30.70.330">
    <property type="match status" value="1"/>
</dbReference>
<dbReference type="GO" id="GO:0003735">
    <property type="term" value="F:structural constituent of ribosome"/>
    <property type="evidence" value="ECO:0007669"/>
    <property type="project" value="InterPro"/>
</dbReference>
<dbReference type="InterPro" id="IPR013025">
    <property type="entry name" value="Ribosomal_uL23-like"/>
</dbReference>
<feature type="non-terminal residue" evidence="4">
    <location>
        <position position="49"/>
    </location>
</feature>
<protein>
    <recommendedName>
        <fullName evidence="5">50S ribosomal protein L23</fullName>
    </recommendedName>
</protein>
<dbReference type="Pfam" id="PF00276">
    <property type="entry name" value="Ribosomal_L23"/>
    <property type="match status" value="1"/>
</dbReference>
<dbReference type="SUPFAM" id="SSF54189">
    <property type="entry name" value="Ribosomal proteins S24e, L23 and L15e"/>
    <property type="match status" value="1"/>
</dbReference>
<accession>A0A382RRN7</accession>
<reference evidence="4" key="1">
    <citation type="submission" date="2018-05" db="EMBL/GenBank/DDBJ databases">
        <authorList>
            <person name="Lanie J.A."/>
            <person name="Ng W.-L."/>
            <person name="Kazmierczak K.M."/>
            <person name="Andrzejewski T.M."/>
            <person name="Davidsen T.M."/>
            <person name="Wayne K.J."/>
            <person name="Tettelin H."/>
            <person name="Glass J.I."/>
            <person name="Rusch D."/>
            <person name="Podicherti R."/>
            <person name="Tsui H.-C.T."/>
            <person name="Winkler M.E."/>
        </authorList>
    </citation>
    <scope>NUCLEOTIDE SEQUENCE</scope>
</reference>
<dbReference type="InterPro" id="IPR012678">
    <property type="entry name" value="Ribosomal_uL23/eL15/eS24_sf"/>
</dbReference>
<dbReference type="AlphaFoldDB" id="A0A382RRN7"/>
<evidence type="ECO:0000256" key="1">
    <source>
        <dbReference type="ARBA" id="ARBA00006700"/>
    </source>
</evidence>
<organism evidence="4">
    <name type="scientific">marine metagenome</name>
    <dbReference type="NCBI Taxonomy" id="408172"/>
    <lineage>
        <taxon>unclassified sequences</taxon>
        <taxon>metagenomes</taxon>
        <taxon>ecological metagenomes</taxon>
    </lineage>
</organism>
<comment type="similarity">
    <text evidence="1">Belongs to the universal ribosomal protein uL23 family.</text>
</comment>